<comment type="similarity">
    <text evidence="3">Belongs to the HARBI1 family.</text>
</comment>
<protein>
    <recommendedName>
        <fullName evidence="8">DDE Tnp4 domain-containing protein</fullName>
    </recommendedName>
</protein>
<keyword evidence="5" id="KW-0479">Metal-binding</keyword>
<dbReference type="OrthoDB" id="8023690at2759"/>
<dbReference type="InterPro" id="IPR045249">
    <property type="entry name" value="HARBI1-like"/>
</dbReference>
<dbReference type="Proteomes" id="UP000007819">
    <property type="component" value="Chromosome X"/>
</dbReference>
<feature type="domain" description="DDE Tnp4" evidence="8">
    <location>
        <begin position="14"/>
        <end position="174"/>
    </location>
</feature>
<evidence type="ECO:0000256" key="7">
    <source>
        <dbReference type="ARBA" id="ARBA00023242"/>
    </source>
</evidence>
<keyword evidence="6" id="KW-0378">Hydrolase</keyword>
<dbReference type="GO" id="GO:0005634">
    <property type="term" value="C:nucleus"/>
    <property type="evidence" value="ECO:0007669"/>
    <property type="project" value="UniProtKB-SubCell"/>
</dbReference>
<dbReference type="Pfam" id="PF13359">
    <property type="entry name" value="DDE_Tnp_4"/>
    <property type="match status" value="1"/>
</dbReference>
<dbReference type="GO" id="GO:0046872">
    <property type="term" value="F:metal ion binding"/>
    <property type="evidence" value="ECO:0007669"/>
    <property type="project" value="UniProtKB-KW"/>
</dbReference>
<sequence length="227" mass="25919">MKKKWNFPNCIGALDGKHVVILSPINSGSDYINYKGTFSIVLMVLCDADYNITYENIGSQGRISDGGIFRNFTLSKKLKNGTLNLPTPRCLPQKFKPVPYVIVADNAFPLQENLLVPYSGNHDSGSFQRIFQYRLSRARRTVENVFEIMSAVFRVLRKPILLNPNKTRLVTECCNGQILNGSWRNEREGQISLLSIEKRGRKTSITAKDIRKEFAEYFMTTGKLEWQ</sequence>
<evidence type="ECO:0000259" key="8">
    <source>
        <dbReference type="Pfam" id="PF13359"/>
    </source>
</evidence>
<evidence type="ECO:0000256" key="4">
    <source>
        <dbReference type="ARBA" id="ARBA00022722"/>
    </source>
</evidence>
<keyword evidence="4" id="KW-0540">Nuclease</keyword>
<proteinExistence type="inferred from homology"/>
<dbReference type="InterPro" id="IPR027806">
    <property type="entry name" value="HARBI1_dom"/>
</dbReference>
<reference evidence="9" key="2">
    <citation type="submission" date="2022-06" db="UniProtKB">
        <authorList>
            <consortium name="EnsemblMetazoa"/>
        </authorList>
    </citation>
    <scope>IDENTIFICATION</scope>
</reference>
<dbReference type="EnsemblMetazoa" id="XM_008182113.1">
    <property type="protein sequence ID" value="XP_008180335.1"/>
    <property type="gene ID" value="LOC103308554"/>
</dbReference>
<name>A0A8R1WZD0_ACYPI</name>
<evidence type="ECO:0000256" key="2">
    <source>
        <dbReference type="ARBA" id="ARBA00004123"/>
    </source>
</evidence>
<dbReference type="RefSeq" id="XP_008180335.1">
    <property type="nucleotide sequence ID" value="XM_008182113.1"/>
</dbReference>
<dbReference type="AlphaFoldDB" id="A0A8R1WZD0"/>
<dbReference type="GO" id="GO:0004518">
    <property type="term" value="F:nuclease activity"/>
    <property type="evidence" value="ECO:0007669"/>
    <property type="project" value="UniProtKB-KW"/>
</dbReference>
<dbReference type="PANTHER" id="PTHR22930">
    <property type="match status" value="1"/>
</dbReference>
<dbReference type="KEGG" id="api:103308554"/>
<keyword evidence="7" id="KW-0539">Nucleus</keyword>
<evidence type="ECO:0000256" key="1">
    <source>
        <dbReference type="ARBA" id="ARBA00001968"/>
    </source>
</evidence>
<keyword evidence="10" id="KW-1185">Reference proteome</keyword>
<evidence type="ECO:0000313" key="10">
    <source>
        <dbReference type="Proteomes" id="UP000007819"/>
    </source>
</evidence>
<evidence type="ECO:0000256" key="5">
    <source>
        <dbReference type="ARBA" id="ARBA00022723"/>
    </source>
</evidence>
<comment type="subcellular location">
    <subcellularLocation>
        <location evidence="2">Nucleus</location>
    </subcellularLocation>
</comment>
<dbReference type="GO" id="GO:0016787">
    <property type="term" value="F:hydrolase activity"/>
    <property type="evidence" value="ECO:0007669"/>
    <property type="project" value="UniProtKB-KW"/>
</dbReference>
<evidence type="ECO:0000256" key="3">
    <source>
        <dbReference type="ARBA" id="ARBA00006958"/>
    </source>
</evidence>
<evidence type="ECO:0000313" key="9">
    <source>
        <dbReference type="EnsemblMetazoa" id="XP_008180335.1"/>
    </source>
</evidence>
<organism evidence="9 10">
    <name type="scientific">Acyrthosiphon pisum</name>
    <name type="common">Pea aphid</name>
    <dbReference type="NCBI Taxonomy" id="7029"/>
    <lineage>
        <taxon>Eukaryota</taxon>
        <taxon>Metazoa</taxon>
        <taxon>Ecdysozoa</taxon>
        <taxon>Arthropoda</taxon>
        <taxon>Hexapoda</taxon>
        <taxon>Insecta</taxon>
        <taxon>Pterygota</taxon>
        <taxon>Neoptera</taxon>
        <taxon>Paraneoptera</taxon>
        <taxon>Hemiptera</taxon>
        <taxon>Sternorrhyncha</taxon>
        <taxon>Aphidomorpha</taxon>
        <taxon>Aphidoidea</taxon>
        <taxon>Aphididae</taxon>
        <taxon>Macrosiphini</taxon>
        <taxon>Acyrthosiphon</taxon>
    </lineage>
</organism>
<comment type="cofactor">
    <cofactor evidence="1">
        <name>a divalent metal cation</name>
        <dbReference type="ChEBI" id="CHEBI:60240"/>
    </cofactor>
</comment>
<dbReference type="GeneID" id="103308554"/>
<reference evidence="10" key="1">
    <citation type="submission" date="2010-06" db="EMBL/GenBank/DDBJ databases">
        <authorList>
            <person name="Jiang H."/>
            <person name="Abraham K."/>
            <person name="Ali S."/>
            <person name="Alsbrooks S.L."/>
            <person name="Anim B.N."/>
            <person name="Anosike U.S."/>
            <person name="Attaway T."/>
            <person name="Bandaranaike D.P."/>
            <person name="Battles P.K."/>
            <person name="Bell S.N."/>
            <person name="Bell A.V."/>
            <person name="Beltran B."/>
            <person name="Bickham C."/>
            <person name="Bustamante Y."/>
            <person name="Caleb T."/>
            <person name="Canada A."/>
            <person name="Cardenas V."/>
            <person name="Carter K."/>
            <person name="Chacko J."/>
            <person name="Chandrabose M.N."/>
            <person name="Chavez D."/>
            <person name="Chavez A."/>
            <person name="Chen L."/>
            <person name="Chu H.-S."/>
            <person name="Claassen K.J."/>
            <person name="Cockrell R."/>
            <person name="Collins M."/>
            <person name="Cooper J.A."/>
            <person name="Cree A."/>
            <person name="Curry S.M."/>
            <person name="Da Y."/>
            <person name="Dao M.D."/>
            <person name="Das B."/>
            <person name="Davila M.-L."/>
            <person name="Davy-Carroll L."/>
            <person name="Denson S."/>
            <person name="Dinh H."/>
            <person name="Ebong V.E."/>
            <person name="Edwards J.R."/>
            <person name="Egan A."/>
            <person name="El-Daye J."/>
            <person name="Escobedo L."/>
            <person name="Fernandez S."/>
            <person name="Fernando P.R."/>
            <person name="Flagg N."/>
            <person name="Forbes L.D."/>
            <person name="Fowler R.G."/>
            <person name="Fu Q."/>
            <person name="Gabisi R.A."/>
            <person name="Ganer J."/>
            <person name="Garbino Pronczuk A."/>
            <person name="Garcia R.M."/>
            <person name="Garner T."/>
            <person name="Garrett T.E."/>
            <person name="Gonzalez D.A."/>
            <person name="Hamid H."/>
            <person name="Hawkins E.S."/>
            <person name="Hirani K."/>
            <person name="Hogues M.E."/>
            <person name="Hollins B."/>
            <person name="Hsiao C.-H."/>
            <person name="Jabil R."/>
            <person name="James M.L."/>
            <person name="Jhangiani S.N."/>
            <person name="Johnson B."/>
            <person name="Johnson Q."/>
            <person name="Joshi V."/>
            <person name="Kalu J.B."/>
            <person name="Kam C."/>
            <person name="Kashfia A."/>
            <person name="Keebler J."/>
            <person name="Kisamo H."/>
            <person name="Kovar C.L."/>
            <person name="Lago L.A."/>
            <person name="Lai C.-Y."/>
            <person name="Laidlaw J."/>
            <person name="Lara F."/>
            <person name="Le T.-K."/>
            <person name="Lee S.L."/>
            <person name="Legall F.H."/>
            <person name="Lemon S.J."/>
            <person name="Lewis L.R."/>
            <person name="Li B."/>
            <person name="Liu Y."/>
            <person name="Liu Y.-S."/>
            <person name="Lopez J."/>
            <person name="Lozado R.J."/>
            <person name="Lu J."/>
            <person name="Madu R.C."/>
            <person name="Maheshwari M."/>
            <person name="Maheshwari R."/>
            <person name="Malloy K."/>
            <person name="Martinez E."/>
            <person name="Mathew T."/>
            <person name="Mercado I.C."/>
            <person name="Mercado C."/>
            <person name="Meyer B."/>
            <person name="Montgomery K."/>
            <person name="Morgan M.B."/>
            <person name="Munidasa M."/>
            <person name="Nazareth L.V."/>
            <person name="Nelson J."/>
            <person name="Ng B.M."/>
            <person name="Nguyen N.B."/>
            <person name="Nguyen P.Q."/>
            <person name="Nguyen T."/>
            <person name="Obregon M."/>
            <person name="Okwuonu G.O."/>
            <person name="Onwere C.G."/>
            <person name="Orozco G."/>
            <person name="Parra A."/>
            <person name="Patel S."/>
            <person name="Patil S."/>
            <person name="Perez A."/>
            <person name="Perez Y."/>
            <person name="Pham C."/>
            <person name="Primus E.L."/>
            <person name="Pu L.-L."/>
            <person name="Puazo M."/>
            <person name="Qin X."/>
            <person name="Quiroz J.B."/>
            <person name="Reese J."/>
            <person name="Richards S."/>
            <person name="Rives C.M."/>
            <person name="Robberts R."/>
            <person name="Ruiz S.J."/>
            <person name="Ruiz M.J."/>
            <person name="Santibanez J."/>
            <person name="Schneider B.W."/>
            <person name="Sisson I."/>
            <person name="Smith M."/>
            <person name="Sodergren E."/>
            <person name="Song X.-Z."/>
            <person name="Song B.B."/>
            <person name="Summersgill H."/>
            <person name="Thelus R."/>
            <person name="Thornton R.D."/>
            <person name="Trejos Z.Y."/>
            <person name="Usmani K."/>
            <person name="Vattathil S."/>
            <person name="Villasana D."/>
            <person name="Walker D.L."/>
            <person name="Wang S."/>
            <person name="Wang K."/>
            <person name="White C.S."/>
            <person name="Williams A.C."/>
            <person name="Williamson J."/>
            <person name="Wilson K."/>
            <person name="Woghiren I.O."/>
            <person name="Woodworth J.R."/>
            <person name="Worley K.C."/>
            <person name="Wright R.A."/>
            <person name="Wu W."/>
            <person name="Young L."/>
            <person name="Zhang L."/>
            <person name="Zhang J."/>
            <person name="Zhu Y."/>
            <person name="Muzny D.M."/>
            <person name="Weinstock G."/>
            <person name="Gibbs R.A."/>
        </authorList>
    </citation>
    <scope>NUCLEOTIDE SEQUENCE [LARGE SCALE GENOMIC DNA]</scope>
    <source>
        <strain evidence="10">LSR1</strain>
    </source>
</reference>
<accession>A0A8R1WZD0</accession>
<dbReference type="PANTHER" id="PTHR22930:SF269">
    <property type="entry name" value="NUCLEASE HARBI1-LIKE PROTEIN"/>
    <property type="match status" value="1"/>
</dbReference>
<evidence type="ECO:0000256" key="6">
    <source>
        <dbReference type="ARBA" id="ARBA00022801"/>
    </source>
</evidence>